<dbReference type="SUPFAM" id="SSF48350">
    <property type="entry name" value="GTPase activation domain, GAP"/>
    <property type="match status" value="1"/>
</dbReference>
<dbReference type="Gene3D" id="1.10.555.10">
    <property type="entry name" value="Rho GTPase activation protein"/>
    <property type="match status" value="1"/>
</dbReference>
<feature type="domain" description="Rho-GAP" evidence="5">
    <location>
        <begin position="834"/>
        <end position="1011"/>
    </location>
</feature>
<dbReference type="InterPro" id="IPR000300">
    <property type="entry name" value="IPPc"/>
</dbReference>
<comment type="caution">
    <text evidence="6">The sequence shown here is derived from an EMBL/GenBank/DDBJ whole genome shotgun (WGS) entry which is preliminary data.</text>
</comment>
<dbReference type="SMART" id="SM00324">
    <property type="entry name" value="RhoGAP"/>
    <property type="match status" value="1"/>
</dbReference>
<name>A0A8H7XTV5_PSICU</name>
<organism evidence="6">
    <name type="scientific">Psilocybe cubensis</name>
    <name type="common">Psychedelic mushroom</name>
    <name type="synonym">Stropharia cubensis</name>
    <dbReference type="NCBI Taxonomy" id="181762"/>
    <lineage>
        <taxon>Eukaryota</taxon>
        <taxon>Fungi</taxon>
        <taxon>Dikarya</taxon>
        <taxon>Basidiomycota</taxon>
        <taxon>Agaricomycotina</taxon>
        <taxon>Agaricomycetes</taxon>
        <taxon>Agaricomycetidae</taxon>
        <taxon>Agaricales</taxon>
        <taxon>Agaricineae</taxon>
        <taxon>Strophariaceae</taxon>
        <taxon>Psilocybe</taxon>
    </lineage>
</organism>
<dbReference type="GO" id="GO:0031901">
    <property type="term" value="C:early endosome membrane"/>
    <property type="evidence" value="ECO:0007669"/>
    <property type="project" value="UniProtKB-SubCell"/>
</dbReference>
<dbReference type="SMART" id="SM00128">
    <property type="entry name" value="IPPc"/>
    <property type="match status" value="1"/>
</dbReference>
<evidence type="ECO:0000256" key="1">
    <source>
        <dbReference type="ARBA" id="ARBA00004146"/>
    </source>
</evidence>
<dbReference type="AlphaFoldDB" id="A0A8H7XTV5"/>
<comment type="subcellular location">
    <subcellularLocation>
        <location evidence="2">Cytoplasmic vesicle</location>
        <location evidence="2">Phagosome membrane</location>
    </subcellularLocation>
    <subcellularLocation>
        <location evidence="1">Early endosome membrane</location>
    </subcellularLocation>
</comment>
<dbReference type="InterPro" id="IPR013783">
    <property type="entry name" value="Ig-like_fold"/>
</dbReference>
<dbReference type="Pfam" id="PF22669">
    <property type="entry name" value="Exo_endo_phos2"/>
    <property type="match status" value="2"/>
</dbReference>
<dbReference type="OrthoDB" id="7862313at2759"/>
<protein>
    <recommendedName>
        <fullName evidence="5">Rho-GAP domain-containing protein</fullName>
    </recommendedName>
</protein>
<dbReference type="Pfam" id="PF00620">
    <property type="entry name" value="RhoGAP"/>
    <property type="match status" value="1"/>
</dbReference>
<dbReference type="InterPro" id="IPR008936">
    <property type="entry name" value="Rho_GTPase_activation_prot"/>
</dbReference>
<gene>
    <name evidence="6" type="ORF">JR316_009135</name>
</gene>
<reference evidence="6" key="1">
    <citation type="submission" date="2021-02" db="EMBL/GenBank/DDBJ databases">
        <title>Psilocybe cubensis genome.</title>
        <authorList>
            <person name="Mckernan K.J."/>
            <person name="Crawford S."/>
            <person name="Trippe A."/>
            <person name="Kane L.T."/>
            <person name="Mclaughlin S."/>
        </authorList>
    </citation>
    <scope>NUCLEOTIDE SEQUENCE [LARGE SCALE GENOMIC DNA]</scope>
    <source>
        <strain evidence="6">MGC-MH-2018</strain>
    </source>
</reference>
<dbReference type="Gene3D" id="3.60.10.10">
    <property type="entry name" value="Endonuclease/exonuclease/phosphatase"/>
    <property type="match status" value="1"/>
</dbReference>
<dbReference type="PANTHER" id="PTHR11200">
    <property type="entry name" value="INOSITOL 5-PHOSPHATASE"/>
    <property type="match status" value="1"/>
</dbReference>
<sequence length="1011" mass="112217">MTIIQQLQILLRSTDEVKAILDVSLITDSESAQDAQSKRVLAVISHKDDWNLSEEGWYVADTFFSSVVTEVSSLFICKYRANTINPEELEIQRIFPIYGEFSIVISQMRRGANDNVSQPFTTAWTKSVLEQPRAVITLSITPAEGLPSDAHPATFSTHDVQGLKNLVGVCKKLKEVSDVDPDAIINIASSTTHFSWLRPYFTKRTTITSLATTPQDLRQSIRPLIDRLSPACAGLMGDDHSDAQAIRDEWILAKTRSDARRQHGGRELFIRIGTFNVNGKFPSQDLSAWIQGDRISTVSLPPLKAVSPFSLGGDSFDWTTGSVQPSEESIPASLPVDPSDPDPDMFVLGFQELDLSTEALIYSTGTVREDAWCNAVFAALGEKGQKYEKLVSKQLVGMLIVVIVKKVLVPCFGDVKTCASGAGILGIMGNKGGTAVRLTFTPPMSVASKETESIASERTVSVTLGSAHSVPSPGPTTFTFVNAHLAAFDEMVDKRNLDFMDLSRKLSFEADAATIEDGGNNADDPLYSGIDPNSGEGGTGKATFNLNYRVDLPDTQMRNVLKDEEWNGKEKFEALLRFDQLKKSMQDKKAFEGFIEGTIEHMPTYRFSPGLMMDKLGYDLKRKPAWTDRILYMNSSTSRVRQLSYRAHPEIVMSDHRPVSANFVVDMDYYDKNELRSSASDLFDQVHDLDGESSLHKGGLRVDNMYIDFEKIGYDTKVQRMVTVRNTSKYACAFRFVPIQLDAPIHPEWLHIHPMLGVLLPNEATEITLTAHVDNGTAAKLNQKASDLSSTLILHTVLGKDHFISISAEYQYTCFANSLSRLTRLKAPIRSMNSPHDLLPEKNSINAPREVMRLVNWMMTSTPSSDMFLQPGDPILVKNIRECLDTGDEFPYAPDTSDTKVSMAFATTLLLLLDSLSESVVPASLHQRCLEMNDRDEAFELLDALPPASVNVWISVTAFLHFICQILSKNTNYTEDLATIFAPVLLRDDPTSTALSISPNGKRRFLLYFIS</sequence>
<dbReference type="GO" id="GO:0004439">
    <property type="term" value="F:phosphatidylinositol-4,5-bisphosphate 5-phosphatase activity"/>
    <property type="evidence" value="ECO:0007669"/>
    <property type="project" value="TreeGrafter"/>
</dbReference>
<dbReference type="InterPro" id="IPR046985">
    <property type="entry name" value="IP5"/>
</dbReference>
<keyword evidence="4" id="KW-0968">Cytoplasmic vesicle</keyword>
<dbReference type="PANTHER" id="PTHR11200:SF300">
    <property type="entry name" value="TYPE II INOSITOL 1,4,5-TRISPHOSPHATE 5-PHOSPHATASE"/>
    <property type="match status" value="1"/>
</dbReference>
<evidence type="ECO:0000256" key="3">
    <source>
        <dbReference type="ARBA" id="ARBA00022753"/>
    </source>
</evidence>
<dbReference type="GO" id="GO:0007165">
    <property type="term" value="P:signal transduction"/>
    <property type="evidence" value="ECO:0007669"/>
    <property type="project" value="InterPro"/>
</dbReference>
<evidence type="ECO:0000256" key="4">
    <source>
        <dbReference type="ARBA" id="ARBA00023329"/>
    </source>
</evidence>
<dbReference type="Pfam" id="PF21310">
    <property type="entry name" value="OCRL-like_ASH"/>
    <property type="match status" value="1"/>
</dbReference>
<dbReference type="InterPro" id="IPR036691">
    <property type="entry name" value="Endo/exonu/phosph_ase_sf"/>
</dbReference>
<dbReference type="PROSITE" id="PS50238">
    <property type="entry name" value="RHOGAP"/>
    <property type="match status" value="1"/>
</dbReference>
<evidence type="ECO:0000313" key="6">
    <source>
        <dbReference type="EMBL" id="KAG5165555.1"/>
    </source>
</evidence>
<dbReference type="SUPFAM" id="SSF56219">
    <property type="entry name" value="DNase I-like"/>
    <property type="match status" value="1"/>
</dbReference>
<proteinExistence type="predicted"/>
<dbReference type="Gene3D" id="2.60.40.10">
    <property type="entry name" value="Immunoglobulins"/>
    <property type="match status" value="1"/>
</dbReference>
<dbReference type="InterPro" id="IPR048869">
    <property type="entry name" value="OCRL-1_2_ASH"/>
</dbReference>
<dbReference type="InterPro" id="IPR000198">
    <property type="entry name" value="RhoGAP_dom"/>
</dbReference>
<evidence type="ECO:0000256" key="2">
    <source>
        <dbReference type="ARBA" id="ARBA00004580"/>
    </source>
</evidence>
<dbReference type="GO" id="GO:0046856">
    <property type="term" value="P:phosphatidylinositol dephosphorylation"/>
    <property type="evidence" value="ECO:0007669"/>
    <property type="project" value="InterPro"/>
</dbReference>
<keyword evidence="3" id="KW-0967">Endosome</keyword>
<accession>A0A8H7XTV5</accession>
<evidence type="ECO:0000259" key="5">
    <source>
        <dbReference type="PROSITE" id="PS50238"/>
    </source>
</evidence>
<dbReference type="EMBL" id="JAFIQS010000009">
    <property type="protein sequence ID" value="KAG5165555.1"/>
    <property type="molecule type" value="Genomic_DNA"/>
</dbReference>